<keyword evidence="9" id="KW-0539">Nucleus</keyword>
<comment type="similarity">
    <text evidence="3">Belongs to the cyclin family. Cyclin D subfamily.</text>
</comment>
<evidence type="ECO:0000256" key="5">
    <source>
        <dbReference type="ARBA" id="ARBA00022553"/>
    </source>
</evidence>
<dbReference type="Proteomes" id="UP000543364">
    <property type="component" value="Unassembled WGS sequence"/>
</dbReference>
<dbReference type="SUPFAM" id="SSF47954">
    <property type="entry name" value="Cyclin-like"/>
    <property type="match status" value="2"/>
</dbReference>
<keyword evidence="10" id="KW-0131">Cell cycle</keyword>
<feature type="non-terminal residue" evidence="13">
    <location>
        <position position="293"/>
    </location>
</feature>
<comment type="subcellular location">
    <subcellularLocation>
        <location evidence="2">Cytoplasm</location>
    </subcellularLocation>
    <subcellularLocation>
        <location evidence="1">Nucleus</location>
    </subcellularLocation>
</comment>
<evidence type="ECO:0000256" key="3">
    <source>
        <dbReference type="ARBA" id="ARBA00009065"/>
    </source>
</evidence>
<evidence type="ECO:0000259" key="12">
    <source>
        <dbReference type="SMART" id="SM01332"/>
    </source>
</evidence>
<dbReference type="GO" id="GO:0005634">
    <property type="term" value="C:nucleus"/>
    <property type="evidence" value="ECO:0007669"/>
    <property type="project" value="UniProtKB-SubCell"/>
</dbReference>
<dbReference type="GO" id="GO:0051301">
    <property type="term" value="P:cell division"/>
    <property type="evidence" value="ECO:0007669"/>
    <property type="project" value="UniProtKB-KW"/>
</dbReference>
<keyword evidence="6" id="KW-0132">Cell division</keyword>
<dbReference type="EMBL" id="VZRE01013308">
    <property type="protein sequence ID" value="NWU15930.1"/>
    <property type="molecule type" value="Genomic_DNA"/>
</dbReference>
<evidence type="ECO:0000256" key="10">
    <source>
        <dbReference type="ARBA" id="ARBA00023306"/>
    </source>
</evidence>
<dbReference type="InterPro" id="IPR004367">
    <property type="entry name" value="Cyclin_C-dom"/>
</dbReference>
<dbReference type="GO" id="GO:0005737">
    <property type="term" value="C:cytoplasm"/>
    <property type="evidence" value="ECO:0007669"/>
    <property type="project" value="UniProtKB-SubCell"/>
</dbReference>
<dbReference type="Gene3D" id="1.10.472.10">
    <property type="entry name" value="Cyclin-like"/>
    <property type="match status" value="2"/>
</dbReference>
<evidence type="ECO:0000256" key="7">
    <source>
        <dbReference type="ARBA" id="ARBA00022843"/>
    </source>
</evidence>
<evidence type="ECO:0000256" key="1">
    <source>
        <dbReference type="ARBA" id="ARBA00004123"/>
    </source>
</evidence>
<dbReference type="FunFam" id="1.10.472.10:FF:000012">
    <property type="entry name" value="G1/S-specific cyclin-D1"/>
    <property type="match status" value="1"/>
</dbReference>
<dbReference type="SMART" id="SM01332">
    <property type="entry name" value="Cyclin_C"/>
    <property type="match status" value="1"/>
</dbReference>
<feature type="region of interest" description="Disordered" evidence="11">
    <location>
        <begin position="266"/>
        <end position="293"/>
    </location>
</feature>
<keyword evidence="7" id="KW-0832">Ubl conjugation</keyword>
<dbReference type="Pfam" id="PF02984">
    <property type="entry name" value="Cyclin_C"/>
    <property type="match status" value="1"/>
</dbReference>
<reference evidence="13 14" key="1">
    <citation type="submission" date="2019-09" db="EMBL/GenBank/DDBJ databases">
        <title>Bird 10,000 Genomes (B10K) Project - Family phase.</title>
        <authorList>
            <person name="Zhang G."/>
        </authorList>
    </citation>
    <scope>NUCLEOTIDE SEQUENCE [LARGE SCALE GENOMIC DNA]</scope>
    <source>
        <strain evidence="13">B10K-DU-001-01</strain>
        <tissue evidence="13">Muscle</tissue>
    </source>
</reference>
<protein>
    <submittedName>
        <fullName evidence="13">CCND2 protein</fullName>
    </submittedName>
</protein>
<feature type="non-terminal residue" evidence="13">
    <location>
        <position position="1"/>
    </location>
</feature>
<dbReference type="InterPro" id="IPR036915">
    <property type="entry name" value="Cyclin-like_sf"/>
</dbReference>
<comment type="caution">
    <text evidence="13">The sequence shown here is derived from an EMBL/GenBank/DDBJ whole genome shotgun (WGS) entry which is preliminary data.</text>
</comment>
<evidence type="ECO:0000256" key="8">
    <source>
        <dbReference type="ARBA" id="ARBA00023127"/>
    </source>
</evidence>
<keyword evidence="8" id="KW-0195">Cyclin</keyword>
<evidence type="ECO:0000256" key="2">
    <source>
        <dbReference type="ARBA" id="ARBA00004496"/>
    </source>
</evidence>
<feature type="domain" description="Cyclin C-terminal" evidence="12">
    <location>
        <begin position="162"/>
        <end position="288"/>
    </location>
</feature>
<gene>
    <name evidence="13" type="primary">Ccnd2</name>
    <name evidence="13" type="ORF">CEPORN_R12965</name>
</gene>
<dbReference type="AlphaFoldDB" id="A0A7K5UGW9"/>
<evidence type="ECO:0000256" key="4">
    <source>
        <dbReference type="ARBA" id="ARBA00022490"/>
    </source>
</evidence>
<dbReference type="InterPro" id="IPR006671">
    <property type="entry name" value="Cyclin_N"/>
</dbReference>
<evidence type="ECO:0000256" key="6">
    <source>
        <dbReference type="ARBA" id="ARBA00022618"/>
    </source>
</evidence>
<proteinExistence type="inferred from homology"/>
<name>A0A7K5UGW9_CEPOR</name>
<dbReference type="Pfam" id="PF00134">
    <property type="entry name" value="Cyclin_N"/>
    <property type="match status" value="1"/>
</dbReference>
<evidence type="ECO:0000256" key="9">
    <source>
        <dbReference type="ARBA" id="ARBA00023242"/>
    </source>
</evidence>
<keyword evidence="14" id="KW-1185">Reference proteome</keyword>
<accession>A0A7K5UGW9</accession>
<keyword evidence="4" id="KW-0963">Cytoplasm</keyword>
<sequence length="293" mass="33335">NMELLCCEVDPMRRALPDPNLLYDDRVLHNLLTIEERYLPQCSYFKCVQKDIQPFMRRMVATWMLEVCTPWERRGGRAAPSPLPLQPPRPSARRGVPSYNLHRLLLGCVVCVSFLRSLQISEVRVWVFFQACLWLFSLLPILLLQEWELVVLGKLKWNLAAVTPHDFIEHILRKVPLPKDKLLLIRKHAQTFIALCATDFNFAMYPPSMIATGSVGAAICGLQLDDGDSLTDLLAKITNTDVDCLKACQEQIEAVLVNSLQQVRQQQQQSNPSKTVDELDQASTPTDVRDINL</sequence>
<evidence type="ECO:0000313" key="14">
    <source>
        <dbReference type="Proteomes" id="UP000543364"/>
    </source>
</evidence>
<evidence type="ECO:0000313" key="13">
    <source>
        <dbReference type="EMBL" id="NWU15930.1"/>
    </source>
</evidence>
<keyword evidence="5" id="KW-0597">Phosphoprotein</keyword>
<organism evidence="13 14">
    <name type="scientific">Cephalopterus ornatus</name>
    <name type="common">Amazonian umbrellabird</name>
    <dbReference type="NCBI Taxonomy" id="114276"/>
    <lineage>
        <taxon>Eukaryota</taxon>
        <taxon>Metazoa</taxon>
        <taxon>Chordata</taxon>
        <taxon>Craniata</taxon>
        <taxon>Vertebrata</taxon>
        <taxon>Euteleostomi</taxon>
        <taxon>Archelosauria</taxon>
        <taxon>Archosauria</taxon>
        <taxon>Dinosauria</taxon>
        <taxon>Saurischia</taxon>
        <taxon>Theropoda</taxon>
        <taxon>Coelurosauria</taxon>
        <taxon>Aves</taxon>
        <taxon>Neognathae</taxon>
        <taxon>Neoaves</taxon>
        <taxon>Telluraves</taxon>
        <taxon>Australaves</taxon>
        <taxon>Passeriformes</taxon>
        <taxon>Cotingidae</taxon>
        <taxon>Cephalopterus</taxon>
    </lineage>
</organism>
<evidence type="ECO:0000256" key="11">
    <source>
        <dbReference type="SAM" id="MobiDB-lite"/>
    </source>
</evidence>
<dbReference type="CDD" id="cd20577">
    <property type="entry name" value="CYCLIN_CCND2_rpt2"/>
    <property type="match status" value="1"/>
</dbReference>